<dbReference type="Pfam" id="PF04674">
    <property type="entry name" value="Phi_1"/>
    <property type="match status" value="1"/>
</dbReference>
<evidence type="ECO:0000256" key="2">
    <source>
        <dbReference type="ARBA" id="ARBA00022523"/>
    </source>
</evidence>
<evidence type="ECO:0000313" key="7">
    <source>
        <dbReference type="Proteomes" id="UP000289738"/>
    </source>
</evidence>
<keyword evidence="7" id="KW-1185">Reference proteome</keyword>
<evidence type="ECO:0008006" key="8">
    <source>
        <dbReference type="Google" id="ProtNLM"/>
    </source>
</evidence>
<dbReference type="EMBL" id="SDMP01000007">
    <property type="protein sequence ID" value="RYR48978.1"/>
    <property type="molecule type" value="Genomic_DNA"/>
</dbReference>
<evidence type="ECO:0000256" key="4">
    <source>
        <dbReference type="ARBA" id="ARBA00022729"/>
    </source>
</evidence>
<dbReference type="Proteomes" id="UP000289738">
    <property type="component" value="Chromosome A07"/>
</dbReference>
<name>A0A445CDH6_ARAHY</name>
<evidence type="ECO:0000313" key="6">
    <source>
        <dbReference type="EMBL" id="RYR48978.1"/>
    </source>
</evidence>
<dbReference type="InterPro" id="IPR006766">
    <property type="entry name" value="EXORDIUM-like"/>
</dbReference>
<comment type="similarity">
    <text evidence="5">Belongs to the EXORDIUM family.</text>
</comment>
<comment type="caution">
    <text evidence="6">The sequence shown here is derived from an EMBL/GenBank/DDBJ whole genome shotgun (WGS) entry which is preliminary data.</text>
</comment>
<comment type="subcellular location">
    <subcellularLocation>
        <location evidence="1">Secreted</location>
        <location evidence="1">Extracellular space</location>
        <location evidence="1">Apoplast</location>
    </subcellularLocation>
</comment>
<dbReference type="AlphaFoldDB" id="A0A445CDH6"/>
<reference evidence="6 7" key="1">
    <citation type="submission" date="2019-01" db="EMBL/GenBank/DDBJ databases">
        <title>Sequencing of cultivated peanut Arachis hypogaea provides insights into genome evolution and oil improvement.</title>
        <authorList>
            <person name="Chen X."/>
        </authorList>
    </citation>
    <scope>NUCLEOTIDE SEQUENCE [LARGE SCALE GENOMIC DNA]</scope>
    <source>
        <strain evidence="7">cv. Fuhuasheng</strain>
        <tissue evidence="6">Leaves</tissue>
    </source>
</reference>
<dbReference type="Gramene" id="arahy.Tifrunner.gnm2.ann2.Ah17g316300.1">
    <property type="protein sequence ID" value="arahy.Tifrunner.gnm2.ann2.Ah17g316300.1-CDS-1"/>
    <property type="gene ID" value="arahy.Tifrunner.gnm2.ann2.Ah17g316300"/>
</dbReference>
<dbReference type="GO" id="GO:0048046">
    <property type="term" value="C:apoplast"/>
    <property type="evidence" value="ECO:0007669"/>
    <property type="project" value="UniProtKB-SubCell"/>
</dbReference>
<evidence type="ECO:0000256" key="5">
    <source>
        <dbReference type="ARBA" id="ARBA00023591"/>
    </source>
</evidence>
<accession>A0A445CDH6</accession>
<gene>
    <name evidence="6" type="ORF">Ahy_A07g035183</name>
</gene>
<keyword evidence="2" id="KW-0052">Apoplast</keyword>
<dbReference type="STRING" id="3818.A0A445CDH6"/>
<evidence type="ECO:0000256" key="1">
    <source>
        <dbReference type="ARBA" id="ARBA00004271"/>
    </source>
</evidence>
<evidence type="ECO:0000256" key="3">
    <source>
        <dbReference type="ARBA" id="ARBA00022525"/>
    </source>
</evidence>
<protein>
    <recommendedName>
        <fullName evidence="8">Protein EXORDIUM</fullName>
    </recommendedName>
</protein>
<proteinExistence type="inferred from homology"/>
<dbReference type="PANTHER" id="PTHR31279">
    <property type="entry name" value="PROTEIN EXORDIUM-LIKE 5"/>
    <property type="match status" value="1"/>
</dbReference>
<organism evidence="6 7">
    <name type="scientific">Arachis hypogaea</name>
    <name type="common">Peanut</name>
    <dbReference type="NCBI Taxonomy" id="3818"/>
    <lineage>
        <taxon>Eukaryota</taxon>
        <taxon>Viridiplantae</taxon>
        <taxon>Streptophyta</taxon>
        <taxon>Embryophyta</taxon>
        <taxon>Tracheophyta</taxon>
        <taxon>Spermatophyta</taxon>
        <taxon>Magnoliopsida</taxon>
        <taxon>eudicotyledons</taxon>
        <taxon>Gunneridae</taxon>
        <taxon>Pentapetalae</taxon>
        <taxon>rosids</taxon>
        <taxon>fabids</taxon>
        <taxon>Fabales</taxon>
        <taxon>Fabaceae</taxon>
        <taxon>Papilionoideae</taxon>
        <taxon>50 kb inversion clade</taxon>
        <taxon>dalbergioids sensu lato</taxon>
        <taxon>Dalbergieae</taxon>
        <taxon>Pterocarpus clade</taxon>
        <taxon>Arachis</taxon>
    </lineage>
</organism>
<keyword evidence="3" id="KW-0964">Secreted</keyword>
<sequence length="308" mass="32689">MLGRREAKRKEEKRSKMASFRIACLVVLLVLVVGPVAVWGGTVALTHRGGRLLTGNLNIGILWYGAVTEKQKQAVHSFLNSLNPSGGDGEPHVSSWWHVVESYQAYTKTGSGKGSPTITVKVVNEQYDPNYSLGKVLIKDFIKKLMPKATGGKPNTLALFVASKGVTVQDMCAGSCAQHGLIEEQPYVAVGDPEEECPECAWPFLEAPGISVKPPSGEVGADAMVMLLAGGLAGAVTNPYGDGFYADARGDDILEATSVCSHILSAQQARLPVDPATGGAYNAKGVSGTKFFLPAIWNPKTSSCWTPL</sequence>
<dbReference type="PANTHER" id="PTHR31279:SF13">
    <property type="entry name" value="PROTEIN EXORDIUM-LIKE 6"/>
    <property type="match status" value="1"/>
</dbReference>
<keyword evidence="4" id="KW-0732">Signal</keyword>